<gene>
    <name evidence="1" type="ORF">NCTC8258_06433</name>
</gene>
<dbReference type="Proteomes" id="UP000255509">
    <property type="component" value="Unassembled WGS sequence"/>
</dbReference>
<dbReference type="AlphaFoldDB" id="A0A379WH53"/>
<organism evidence="1 2">
    <name type="scientific">Salmonella enterica I</name>
    <dbReference type="NCBI Taxonomy" id="59201"/>
    <lineage>
        <taxon>Bacteria</taxon>
        <taxon>Pseudomonadati</taxon>
        <taxon>Pseudomonadota</taxon>
        <taxon>Gammaproteobacteria</taxon>
        <taxon>Enterobacterales</taxon>
        <taxon>Enterobacteriaceae</taxon>
        <taxon>Salmonella</taxon>
    </lineage>
</organism>
<sequence>MDRIKERAPDALCDKSAKNWTNVMLLVKCDLLHKLVMINV</sequence>
<accession>A0A379WH53</accession>
<reference evidence="1 2" key="1">
    <citation type="submission" date="2018-06" db="EMBL/GenBank/DDBJ databases">
        <authorList>
            <consortium name="Pathogen Informatics"/>
            <person name="Doyle S."/>
        </authorList>
    </citation>
    <scope>NUCLEOTIDE SEQUENCE [LARGE SCALE GENOMIC DNA]</scope>
    <source>
        <strain evidence="1 2">NCTC8258</strain>
    </source>
</reference>
<evidence type="ECO:0000313" key="2">
    <source>
        <dbReference type="Proteomes" id="UP000255509"/>
    </source>
</evidence>
<proteinExistence type="predicted"/>
<evidence type="ECO:0000313" key="1">
    <source>
        <dbReference type="EMBL" id="SUH18584.1"/>
    </source>
</evidence>
<protein>
    <submittedName>
        <fullName evidence="1">Uncharacterized protein</fullName>
    </submittedName>
</protein>
<dbReference type="EMBL" id="UGXS01000004">
    <property type="protein sequence ID" value="SUH18584.1"/>
    <property type="molecule type" value="Genomic_DNA"/>
</dbReference>
<name>A0A379WH53_SALET</name>